<proteinExistence type="predicted"/>
<evidence type="ECO:0000256" key="1">
    <source>
        <dbReference type="SAM" id="MobiDB-lite"/>
    </source>
</evidence>
<dbReference type="AlphaFoldDB" id="A0A0E9T3Y5"/>
<reference evidence="2" key="2">
    <citation type="journal article" date="2015" name="Fish Shellfish Immunol.">
        <title>Early steps in the European eel (Anguilla anguilla)-Vibrio vulnificus interaction in the gills: Role of the RtxA13 toxin.</title>
        <authorList>
            <person name="Callol A."/>
            <person name="Pajuelo D."/>
            <person name="Ebbesson L."/>
            <person name="Teles M."/>
            <person name="MacKenzie S."/>
            <person name="Amaro C."/>
        </authorList>
    </citation>
    <scope>NUCLEOTIDE SEQUENCE</scope>
</reference>
<evidence type="ECO:0000313" key="2">
    <source>
        <dbReference type="EMBL" id="JAH47358.1"/>
    </source>
</evidence>
<name>A0A0E9T3Y5_ANGAN</name>
<sequence>MAPVPVTHPPESRAYNQTHESESYVPVQSPNNIINTVLKHSVLKSISRGTLNHLCQIHP</sequence>
<reference evidence="2" key="1">
    <citation type="submission" date="2014-11" db="EMBL/GenBank/DDBJ databases">
        <authorList>
            <person name="Amaro Gonzalez C."/>
        </authorList>
    </citation>
    <scope>NUCLEOTIDE SEQUENCE</scope>
</reference>
<feature type="region of interest" description="Disordered" evidence="1">
    <location>
        <begin position="1"/>
        <end position="24"/>
    </location>
</feature>
<organism evidence="2">
    <name type="scientific">Anguilla anguilla</name>
    <name type="common">European freshwater eel</name>
    <name type="synonym">Muraena anguilla</name>
    <dbReference type="NCBI Taxonomy" id="7936"/>
    <lineage>
        <taxon>Eukaryota</taxon>
        <taxon>Metazoa</taxon>
        <taxon>Chordata</taxon>
        <taxon>Craniata</taxon>
        <taxon>Vertebrata</taxon>
        <taxon>Euteleostomi</taxon>
        <taxon>Actinopterygii</taxon>
        <taxon>Neopterygii</taxon>
        <taxon>Teleostei</taxon>
        <taxon>Anguilliformes</taxon>
        <taxon>Anguillidae</taxon>
        <taxon>Anguilla</taxon>
    </lineage>
</organism>
<accession>A0A0E9T3Y5</accession>
<dbReference type="EMBL" id="GBXM01061219">
    <property type="protein sequence ID" value="JAH47358.1"/>
    <property type="molecule type" value="Transcribed_RNA"/>
</dbReference>
<protein>
    <submittedName>
        <fullName evidence="2">Uncharacterized protein</fullName>
    </submittedName>
</protein>